<keyword evidence="5 9" id="KW-0378">Hydrolase</keyword>
<feature type="domain" description="CBM1" evidence="12">
    <location>
        <begin position="429"/>
        <end position="465"/>
    </location>
</feature>
<evidence type="ECO:0000256" key="11">
    <source>
        <dbReference type="SAM" id="SignalP"/>
    </source>
</evidence>
<feature type="chain" id="PRO_5034999066" description="Beta-xylanase" evidence="11">
    <location>
        <begin position="18"/>
        <end position="465"/>
    </location>
</feature>
<comment type="catalytic activity">
    <reaction evidence="1 9">
        <text>Endohydrolysis of (1-&gt;4)-beta-D-xylosidic linkages in xylans.</text>
        <dbReference type="EC" id="3.2.1.8"/>
    </reaction>
</comment>
<evidence type="ECO:0000256" key="6">
    <source>
        <dbReference type="ARBA" id="ARBA00023277"/>
    </source>
</evidence>
<evidence type="ECO:0000256" key="10">
    <source>
        <dbReference type="SAM" id="MobiDB-lite"/>
    </source>
</evidence>
<dbReference type="PANTHER" id="PTHR31490">
    <property type="entry name" value="GLYCOSYL HYDROLASE"/>
    <property type="match status" value="1"/>
</dbReference>
<dbReference type="GO" id="GO:0005576">
    <property type="term" value="C:extracellular region"/>
    <property type="evidence" value="ECO:0007669"/>
    <property type="project" value="InterPro"/>
</dbReference>
<dbReference type="PANTHER" id="PTHR31490:SF88">
    <property type="entry name" value="BETA-XYLANASE"/>
    <property type="match status" value="1"/>
</dbReference>
<dbReference type="Pfam" id="PF00331">
    <property type="entry name" value="Glyco_hydro_10"/>
    <property type="match status" value="1"/>
</dbReference>
<evidence type="ECO:0000259" key="13">
    <source>
        <dbReference type="PROSITE" id="PS51760"/>
    </source>
</evidence>
<dbReference type="AlphaFoldDB" id="A0A8H7XU90"/>
<dbReference type="PRINTS" id="PR00134">
    <property type="entry name" value="GLHYDRLASE10"/>
</dbReference>
<dbReference type="EC" id="3.2.1.8" evidence="9"/>
<dbReference type="Gene3D" id="3.20.20.80">
    <property type="entry name" value="Glycosidases"/>
    <property type="match status" value="1"/>
</dbReference>
<comment type="similarity">
    <text evidence="2 9">Belongs to the glycosyl hydrolase 10 (cellulase F) family.</text>
</comment>
<dbReference type="Pfam" id="PF00734">
    <property type="entry name" value="CBM_1"/>
    <property type="match status" value="1"/>
</dbReference>
<dbReference type="SUPFAM" id="SSF51445">
    <property type="entry name" value="(Trans)glycosidases"/>
    <property type="match status" value="1"/>
</dbReference>
<evidence type="ECO:0000256" key="8">
    <source>
        <dbReference type="ARBA" id="ARBA00023326"/>
    </source>
</evidence>
<evidence type="ECO:0000256" key="1">
    <source>
        <dbReference type="ARBA" id="ARBA00000681"/>
    </source>
</evidence>
<dbReference type="InterPro" id="IPR000254">
    <property type="entry name" value="CBD"/>
</dbReference>
<keyword evidence="3" id="KW-0858">Xylan degradation</keyword>
<dbReference type="GO" id="GO:0031176">
    <property type="term" value="F:endo-1,4-beta-xylanase activity"/>
    <property type="evidence" value="ECO:0007669"/>
    <property type="project" value="UniProtKB-EC"/>
</dbReference>
<sequence length="465" mass="48795">MFKSFVVLSVLAAPALCQTAVSLLVDFDGYQKSGTLNLRSTLQSVSTRKGQPFMFGSTYDTYESNQSFSSSVFSTFFNHVVAENGCKWDATEPSRGTPDLGECQAVQSFASKNGASFRGHNTFWHSQTPSWLPGGISASDLVNNVIPQHVQQTIQGMGSSVTSWDVVNEIVGDGVSNGMSALQCVQNKKVWPTQTSDGSSTTLVTDLSFVHAAFTTALKYAGSNTRLAINDYNTGGNDAKTACVLAVLADINANAGIPYNRLAVGFQSHISATGFTSKSALSATFAKLAQLGATAMITELDISLPSASSGYERLQAAIWGDYLDACLYASNCNEFINWDPRDDMSWLGTSAAGTLFDSSGNPKIAAYEVQARLQRFAAGEPMLCATAQGTGSCMASGPSGSTSSSPTSTTTKPSSTSAPPTSSSPASGATQAHYGQCGGIGWTGPTVCASPYTCQVSNPYYSQCL</sequence>
<accession>A0A8H7XU90</accession>
<dbReference type="PROSITE" id="PS51164">
    <property type="entry name" value="CBM1_2"/>
    <property type="match status" value="1"/>
</dbReference>
<dbReference type="PROSITE" id="PS00562">
    <property type="entry name" value="CBM1_1"/>
    <property type="match status" value="1"/>
</dbReference>
<dbReference type="InterPro" id="IPR017853">
    <property type="entry name" value="GH"/>
</dbReference>
<feature type="signal peptide" evidence="11">
    <location>
        <begin position="1"/>
        <end position="17"/>
    </location>
</feature>
<feature type="domain" description="GH10" evidence="13">
    <location>
        <begin position="39"/>
        <end position="372"/>
    </location>
</feature>
<feature type="region of interest" description="Disordered" evidence="10">
    <location>
        <begin position="395"/>
        <end position="429"/>
    </location>
</feature>
<dbReference type="SUPFAM" id="SSF57180">
    <property type="entry name" value="Cellulose-binding domain"/>
    <property type="match status" value="1"/>
</dbReference>
<dbReference type="GO" id="GO:0030248">
    <property type="term" value="F:cellulose binding"/>
    <property type="evidence" value="ECO:0007669"/>
    <property type="project" value="InterPro"/>
</dbReference>
<dbReference type="EMBL" id="JAFIQS010000007">
    <property type="protein sequence ID" value="KAG5166977.1"/>
    <property type="molecule type" value="Genomic_DNA"/>
</dbReference>
<protein>
    <recommendedName>
        <fullName evidence="9">Beta-xylanase</fullName>
        <ecNumber evidence="9">3.2.1.8</ecNumber>
    </recommendedName>
</protein>
<dbReference type="InterPro" id="IPR044846">
    <property type="entry name" value="GH10"/>
</dbReference>
<gene>
    <name evidence="14" type="ORF">JR316_007314</name>
</gene>
<dbReference type="SMART" id="SM00236">
    <property type="entry name" value="fCBD"/>
    <property type="match status" value="1"/>
</dbReference>
<evidence type="ECO:0000256" key="4">
    <source>
        <dbReference type="ARBA" id="ARBA00022729"/>
    </source>
</evidence>
<evidence type="ECO:0000256" key="5">
    <source>
        <dbReference type="ARBA" id="ARBA00022801"/>
    </source>
</evidence>
<comment type="caution">
    <text evidence="14">The sequence shown here is derived from an EMBL/GenBank/DDBJ whole genome shotgun (WGS) entry which is preliminary data.</text>
</comment>
<organism evidence="14">
    <name type="scientific">Psilocybe cubensis</name>
    <name type="common">Psychedelic mushroom</name>
    <name type="synonym">Stropharia cubensis</name>
    <dbReference type="NCBI Taxonomy" id="181762"/>
    <lineage>
        <taxon>Eukaryota</taxon>
        <taxon>Fungi</taxon>
        <taxon>Dikarya</taxon>
        <taxon>Basidiomycota</taxon>
        <taxon>Agaricomycotina</taxon>
        <taxon>Agaricomycetes</taxon>
        <taxon>Agaricomycetidae</taxon>
        <taxon>Agaricales</taxon>
        <taxon>Agaricineae</taxon>
        <taxon>Strophariaceae</taxon>
        <taxon>Psilocybe</taxon>
    </lineage>
</organism>
<evidence type="ECO:0000256" key="2">
    <source>
        <dbReference type="ARBA" id="ARBA00007495"/>
    </source>
</evidence>
<proteinExistence type="inferred from homology"/>
<dbReference type="PROSITE" id="PS51760">
    <property type="entry name" value="GH10_2"/>
    <property type="match status" value="1"/>
</dbReference>
<name>A0A8H7XU90_PSICU</name>
<reference evidence="14" key="1">
    <citation type="submission" date="2021-02" db="EMBL/GenBank/DDBJ databases">
        <title>Psilocybe cubensis genome.</title>
        <authorList>
            <person name="Mckernan K.J."/>
            <person name="Crawford S."/>
            <person name="Trippe A."/>
            <person name="Kane L.T."/>
            <person name="Mclaughlin S."/>
        </authorList>
    </citation>
    <scope>NUCLEOTIDE SEQUENCE [LARGE SCALE GENOMIC DNA]</scope>
    <source>
        <strain evidence="14">MGC-MH-2018</strain>
    </source>
</reference>
<dbReference type="OrthoDB" id="3055998at2759"/>
<dbReference type="GO" id="GO:0045493">
    <property type="term" value="P:xylan catabolic process"/>
    <property type="evidence" value="ECO:0007669"/>
    <property type="project" value="UniProtKB-KW"/>
</dbReference>
<keyword evidence="8 9" id="KW-0624">Polysaccharide degradation</keyword>
<keyword evidence="4 11" id="KW-0732">Signal</keyword>
<evidence type="ECO:0000256" key="7">
    <source>
        <dbReference type="ARBA" id="ARBA00023295"/>
    </source>
</evidence>
<dbReference type="InterPro" id="IPR035971">
    <property type="entry name" value="CBD_sf"/>
</dbReference>
<keyword evidence="7 9" id="KW-0326">Glycosidase</keyword>
<evidence type="ECO:0000256" key="9">
    <source>
        <dbReference type="RuleBase" id="RU361174"/>
    </source>
</evidence>
<evidence type="ECO:0000256" key="3">
    <source>
        <dbReference type="ARBA" id="ARBA00022651"/>
    </source>
</evidence>
<dbReference type="SMART" id="SM00633">
    <property type="entry name" value="Glyco_10"/>
    <property type="match status" value="1"/>
</dbReference>
<evidence type="ECO:0000313" key="14">
    <source>
        <dbReference type="EMBL" id="KAG5166977.1"/>
    </source>
</evidence>
<evidence type="ECO:0000259" key="12">
    <source>
        <dbReference type="PROSITE" id="PS51164"/>
    </source>
</evidence>
<keyword evidence="6 9" id="KW-0119">Carbohydrate metabolism</keyword>
<dbReference type="InterPro" id="IPR001000">
    <property type="entry name" value="GH10_dom"/>
</dbReference>